<evidence type="ECO:0000313" key="3">
    <source>
        <dbReference type="EMBL" id="RDV80925.1"/>
    </source>
</evidence>
<dbReference type="AlphaFoldDB" id="A0A3D8P3A3"/>
<name>A0A3D8P3A3_9THEO</name>
<protein>
    <recommendedName>
        <fullName evidence="2">Transposase IS204/IS1001/IS1096/IS1165 DDE domain-containing protein</fullName>
    </recommendedName>
</protein>
<dbReference type="EMBL" id="QSLN01000026">
    <property type="protein sequence ID" value="RDV80925.1"/>
    <property type="molecule type" value="Genomic_DNA"/>
</dbReference>
<feature type="transmembrane region" description="Helical" evidence="1">
    <location>
        <begin position="78"/>
        <end position="95"/>
    </location>
</feature>
<feature type="domain" description="Transposase IS204/IS1001/IS1096/IS1165 DDE" evidence="2">
    <location>
        <begin position="2"/>
        <end position="75"/>
    </location>
</feature>
<proteinExistence type="predicted"/>
<dbReference type="Proteomes" id="UP000256329">
    <property type="component" value="Unassembled WGS sequence"/>
</dbReference>
<keyword evidence="4" id="KW-1185">Reference proteome</keyword>
<sequence>CRKEAELILDRLILNTREASDVALVQWGRTLRSWREEILAYHDWRVTNGYTEGVHTKIKLLKRISYGFRNRGVYVRKMLLAFLPLAWLVSSPHFLT</sequence>
<evidence type="ECO:0000259" key="2">
    <source>
        <dbReference type="Pfam" id="PF01610"/>
    </source>
</evidence>
<reference evidence="3 4" key="1">
    <citation type="submission" date="2018-08" db="EMBL/GenBank/DDBJ databases">
        <title>Form III RuBisCO-mediated autotrophy in Thermodesulfobium bacteria.</title>
        <authorList>
            <person name="Toshchakov S.V."/>
            <person name="Kublanov I.V."/>
            <person name="Frolov E."/>
            <person name="Bonch-Osmolovskaya E.A."/>
            <person name="Tourova T.P."/>
            <person name="Chernych N.A."/>
            <person name="Lebedinsky A.V."/>
        </authorList>
    </citation>
    <scope>NUCLEOTIDE SEQUENCE [LARGE SCALE GENOMIC DNA]</scope>
    <source>
        <strain evidence="3 4">SR</strain>
    </source>
</reference>
<evidence type="ECO:0000313" key="4">
    <source>
        <dbReference type="Proteomes" id="UP000256329"/>
    </source>
</evidence>
<dbReference type="InterPro" id="IPR002560">
    <property type="entry name" value="Transposase_DDE"/>
</dbReference>
<dbReference type="Pfam" id="PF01610">
    <property type="entry name" value="DDE_Tnp_ISL3"/>
    <property type="match status" value="1"/>
</dbReference>
<accession>A0A3D8P3A3</accession>
<evidence type="ECO:0000256" key="1">
    <source>
        <dbReference type="SAM" id="Phobius"/>
    </source>
</evidence>
<organism evidence="3 4">
    <name type="scientific">Ammonifex thiophilus</name>
    <dbReference type="NCBI Taxonomy" id="444093"/>
    <lineage>
        <taxon>Bacteria</taxon>
        <taxon>Bacillati</taxon>
        <taxon>Bacillota</taxon>
        <taxon>Clostridia</taxon>
        <taxon>Thermoanaerobacterales</taxon>
        <taxon>Thermoanaerobacteraceae</taxon>
        <taxon>Ammonifex</taxon>
    </lineage>
</organism>
<keyword evidence="1" id="KW-0812">Transmembrane</keyword>
<keyword evidence="1" id="KW-1133">Transmembrane helix</keyword>
<keyword evidence="1" id="KW-0472">Membrane</keyword>
<feature type="non-terminal residue" evidence="3">
    <location>
        <position position="1"/>
    </location>
</feature>
<comment type="caution">
    <text evidence="3">The sequence shown here is derived from an EMBL/GenBank/DDBJ whole genome shotgun (WGS) entry which is preliminary data.</text>
</comment>
<dbReference type="RefSeq" id="WP_165847826.1">
    <property type="nucleotide sequence ID" value="NZ_QSLN01000026.1"/>
</dbReference>
<gene>
    <name evidence="3" type="ORF">DXX99_10085</name>
</gene>